<proteinExistence type="predicted"/>
<dbReference type="EMBL" id="JARJLG010000053">
    <property type="protein sequence ID" value="KAJ7758981.1"/>
    <property type="molecule type" value="Genomic_DNA"/>
</dbReference>
<name>A0AAD7J979_9AGAR</name>
<reference evidence="1" key="1">
    <citation type="submission" date="2023-03" db="EMBL/GenBank/DDBJ databases">
        <title>Massive genome expansion in bonnet fungi (Mycena s.s.) driven by repeated elements and novel gene families across ecological guilds.</title>
        <authorList>
            <consortium name="Lawrence Berkeley National Laboratory"/>
            <person name="Harder C.B."/>
            <person name="Miyauchi S."/>
            <person name="Viragh M."/>
            <person name="Kuo A."/>
            <person name="Thoen E."/>
            <person name="Andreopoulos B."/>
            <person name="Lu D."/>
            <person name="Skrede I."/>
            <person name="Drula E."/>
            <person name="Henrissat B."/>
            <person name="Morin E."/>
            <person name="Kohler A."/>
            <person name="Barry K."/>
            <person name="LaButti K."/>
            <person name="Morin E."/>
            <person name="Salamov A."/>
            <person name="Lipzen A."/>
            <person name="Mereny Z."/>
            <person name="Hegedus B."/>
            <person name="Baldrian P."/>
            <person name="Stursova M."/>
            <person name="Weitz H."/>
            <person name="Taylor A."/>
            <person name="Grigoriev I.V."/>
            <person name="Nagy L.G."/>
            <person name="Martin F."/>
            <person name="Kauserud H."/>
        </authorList>
    </citation>
    <scope>NUCLEOTIDE SEQUENCE</scope>
    <source>
        <strain evidence="1">CBHHK188m</strain>
    </source>
</reference>
<comment type="caution">
    <text evidence="1">The sequence shown here is derived from an EMBL/GenBank/DDBJ whole genome shotgun (WGS) entry which is preliminary data.</text>
</comment>
<keyword evidence="2" id="KW-1185">Reference proteome</keyword>
<dbReference type="Proteomes" id="UP001215280">
    <property type="component" value="Unassembled WGS sequence"/>
</dbReference>
<evidence type="ECO:0000313" key="1">
    <source>
        <dbReference type="EMBL" id="KAJ7758981.1"/>
    </source>
</evidence>
<protein>
    <submittedName>
        <fullName evidence="1">Uncharacterized protein</fullName>
    </submittedName>
</protein>
<gene>
    <name evidence="1" type="ORF">DFH07DRAFT_958125</name>
</gene>
<sequence length="268" mass="28808">MVASSKDDAPVILLIAAIIMSCCTSLSSTTDSFRLVFGAVATVWLDHVFSAMALPRGCPDDHGHASDTCDTPPSGCRTYKSKTLLPPPVRLPEYLQNHTSCGPLMPYRYTRSSTSAPRWPPSIVLHPRCSYTSLRSATFLPTSNPLRTTTLPKPQTLAQALIAPIPHNPCPPVPIEAHPLIPRIQITPPKSQHPISTPAAYATVSAYIIAAQPAPTSTSIIVLACPSSVTEALLAGISVHTDAATWYGELERMVQMRPSFGFALMEVD</sequence>
<evidence type="ECO:0000313" key="2">
    <source>
        <dbReference type="Proteomes" id="UP001215280"/>
    </source>
</evidence>
<organism evidence="1 2">
    <name type="scientific">Mycena maculata</name>
    <dbReference type="NCBI Taxonomy" id="230809"/>
    <lineage>
        <taxon>Eukaryota</taxon>
        <taxon>Fungi</taxon>
        <taxon>Dikarya</taxon>
        <taxon>Basidiomycota</taxon>
        <taxon>Agaricomycotina</taxon>
        <taxon>Agaricomycetes</taxon>
        <taxon>Agaricomycetidae</taxon>
        <taxon>Agaricales</taxon>
        <taxon>Marasmiineae</taxon>
        <taxon>Mycenaceae</taxon>
        <taxon>Mycena</taxon>
    </lineage>
</organism>
<accession>A0AAD7J979</accession>
<dbReference type="AlphaFoldDB" id="A0AAD7J979"/>
<dbReference type="PROSITE" id="PS51257">
    <property type="entry name" value="PROKAR_LIPOPROTEIN"/>
    <property type="match status" value="1"/>
</dbReference>